<proteinExistence type="predicted"/>
<protein>
    <submittedName>
        <fullName evidence="2">Uncharacterized protein</fullName>
    </submittedName>
</protein>
<gene>
    <name evidence="2" type="ORF">KIL84_008669</name>
</gene>
<name>A0A9D3X837_9SAUR</name>
<keyword evidence="3" id="KW-1185">Reference proteome</keyword>
<evidence type="ECO:0000313" key="2">
    <source>
        <dbReference type="EMBL" id="KAH1174678.1"/>
    </source>
</evidence>
<evidence type="ECO:0000313" key="3">
    <source>
        <dbReference type="Proteomes" id="UP000827986"/>
    </source>
</evidence>
<feature type="region of interest" description="Disordered" evidence="1">
    <location>
        <begin position="1"/>
        <end position="36"/>
    </location>
</feature>
<dbReference type="Proteomes" id="UP000827986">
    <property type="component" value="Unassembled WGS sequence"/>
</dbReference>
<reference evidence="2" key="1">
    <citation type="submission" date="2021-09" db="EMBL/GenBank/DDBJ databases">
        <title>The genome of Mauremys mutica provides insights into the evolution of semi-aquatic lifestyle.</title>
        <authorList>
            <person name="Gong S."/>
            <person name="Gao Y."/>
        </authorList>
    </citation>
    <scope>NUCLEOTIDE SEQUENCE</scope>
    <source>
        <strain evidence="2">MM-2020</strain>
        <tissue evidence="2">Muscle</tissue>
    </source>
</reference>
<sequence>MFLVHPPSREQRRLQQRQRSFSAGAHGCEMHPQEKPPWPSHFMLGAKALTARPATCGGPISVSQEELSHGSGRRERTGLVLESVSRGPIAVTTYSTEETDLQLLRGVTSCCRCFLPQKS</sequence>
<accession>A0A9D3X837</accession>
<comment type="caution">
    <text evidence="2">The sequence shown here is derived from an EMBL/GenBank/DDBJ whole genome shotgun (WGS) entry which is preliminary data.</text>
</comment>
<organism evidence="2 3">
    <name type="scientific">Mauremys mutica</name>
    <name type="common">yellowpond turtle</name>
    <dbReference type="NCBI Taxonomy" id="74926"/>
    <lineage>
        <taxon>Eukaryota</taxon>
        <taxon>Metazoa</taxon>
        <taxon>Chordata</taxon>
        <taxon>Craniata</taxon>
        <taxon>Vertebrata</taxon>
        <taxon>Euteleostomi</taxon>
        <taxon>Archelosauria</taxon>
        <taxon>Testudinata</taxon>
        <taxon>Testudines</taxon>
        <taxon>Cryptodira</taxon>
        <taxon>Durocryptodira</taxon>
        <taxon>Testudinoidea</taxon>
        <taxon>Geoemydidae</taxon>
        <taxon>Geoemydinae</taxon>
        <taxon>Mauremys</taxon>
    </lineage>
</organism>
<dbReference type="AlphaFoldDB" id="A0A9D3X837"/>
<evidence type="ECO:0000256" key="1">
    <source>
        <dbReference type="SAM" id="MobiDB-lite"/>
    </source>
</evidence>
<dbReference type="EMBL" id="JAHDVG010000479">
    <property type="protein sequence ID" value="KAH1174678.1"/>
    <property type="molecule type" value="Genomic_DNA"/>
</dbReference>